<feature type="compositionally biased region" description="Basic and acidic residues" evidence="21">
    <location>
        <begin position="270"/>
        <end position="283"/>
    </location>
</feature>
<name>A0AAW0JVJ7_MYOGA</name>
<evidence type="ECO:0000256" key="15">
    <source>
        <dbReference type="ARBA" id="ARBA00034808"/>
    </source>
</evidence>
<dbReference type="InterPro" id="IPR011545">
    <property type="entry name" value="DEAD/DEAH_box_helicase_dom"/>
</dbReference>
<dbReference type="PROSITE" id="PS51194">
    <property type="entry name" value="HELICASE_CTER"/>
    <property type="match status" value="1"/>
</dbReference>
<comment type="catalytic activity">
    <reaction evidence="16">
        <text>ATP + H2O = ADP + phosphate + H(+)</text>
        <dbReference type="Rhea" id="RHEA:13065"/>
        <dbReference type="ChEBI" id="CHEBI:15377"/>
        <dbReference type="ChEBI" id="CHEBI:15378"/>
        <dbReference type="ChEBI" id="CHEBI:30616"/>
        <dbReference type="ChEBI" id="CHEBI:43474"/>
        <dbReference type="ChEBI" id="CHEBI:456216"/>
        <dbReference type="EC" id="5.6.2.4"/>
    </reaction>
</comment>
<dbReference type="FunFam" id="3.40.50.300:FF:000813">
    <property type="entry name" value="helicase POLQ-like isoform X1"/>
    <property type="match status" value="1"/>
</dbReference>
<dbReference type="GO" id="GO:0016787">
    <property type="term" value="F:hydrolase activity"/>
    <property type="evidence" value="ECO:0007669"/>
    <property type="project" value="UniProtKB-KW"/>
</dbReference>
<dbReference type="SMART" id="SM00490">
    <property type="entry name" value="HELICc"/>
    <property type="match status" value="1"/>
</dbReference>
<dbReference type="FunFam" id="1.10.3380.20:FF:000002">
    <property type="entry name" value="helicase POLQ-like isoform X1"/>
    <property type="match status" value="1"/>
</dbReference>
<comment type="function">
    <text evidence="17">Single-stranded 3'-5' DNA helicase that plays a key role in homology-driven double-strand break (DSB) repair. Involved in different DSB repair mechanisms that are guided by annealing of extensive stretches of complementary bases at break ends, such as microhomology-mediated end-joining (MMEJ), single-strand annealing (SSA) or synthesis-dependent strand annealing (SDSA). Possesses both DNA unwinding and annealing activities. Forms a complex with RAD51, stimulating HELQ DNA helicase activity and ability to unwing DNA. Efficiently unwinds substrates containing 3' overhangs or a D-loop. In contrast, interaction with the replication protein A (RPA/RP-A) complex inhibits DNA unwinding by HELQ but strongly stimulates DNA strand annealing. Triggers displacement of RPA from single-stranded DNA to facilitate annealing of complementary sequences.</text>
</comment>
<evidence type="ECO:0000256" key="11">
    <source>
        <dbReference type="ARBA" id="ARBA00023204"/>
    </source>
</evidence>
<keyword evidence="12" id="KW-0413">Isomerase</keyword>
<evidence type="ECO:0000256" key="17">
    <source>
        <dbReference type="ARBA" id="ARBA00053573"/>
    </source>
</evidence>
<keyword evidence="10" id="KW-0238">DNA-binding</keyword>
<dbReference type="SUPFAM" id="SSF158702">
    <property type="entry name" value="Sec63 N-terminal domain-like"/>
    <property type="match status" value="1"/>
</dbReference>
<keyword evidence="7" id="KW-0378">Hydrolase</keyword>
<evidence type="ECO:0000256" key="14">
    <source>
        <dbReference type="ARBA" id="ARBA00034617"/>
    </source>
</evidence>
<keyword evidence="4" id="KW-0158">Chromosome</keyword>
<dbReference type="AlphaFoldDB" id="A0AAW0JVJ7"/>
<dbReference type="Gene3D" id="1.10.150.20">
    <property type="entry name" value="5' to 3' exonuclease, C-terminal subdomain"/>
    <property type="match status" value="1"/>
</dbReference>
<dbReference type="GO" id="GO:0005524">
    <property type="term" value="F:ATP binding"/>
    <property type="evidence" value="ECO:0007669"/>
    <property type="project" value="UniProtKB-KW"/>
</dbReference>
<evidence type="ECO:0000256" key="16">
    <source>
        <dbReference type="ARBA" id="ARBA00048988"/>
    </source>
</evidence>
<dbReference type="PROSITE" id="PS51192">
    <property type="entry name" value="HELICASE_ATP_BIND_1"/>
    <property type="match status" value="1"/>
</dbReference>
<evidence type="ECO:0000313" key="24">
    <source>
        <dbReference type="EMBL" id="KAK7830988.1"/>
    </source>
</evidence>
<keyword evidence="11" id="KW-0234">DNA repair</keyword>
<evidence type="ECO:0000256" key="10">
    <source>
        <dbReference type="ARBA" id="ARBA00023125"/>
    </source>
</evidence>
<dbReference type="PANTHER" id="PTHR47961">
    <property type="entry name" value="DNA POLYMERASE THETA, PUTATIVE (AFU_ORTHOLOGUE AFUA_1G05260)-RELATED"/>
    <property type="match status" value="1"/>
</dbReference>
<evidence type="ECO:0000256" key="13">
    <source>
        <dbReference type="ARBA" id="ARBA00023242"/>
    </source>
</evidence>
<dbReference type="GO" id="GO:0006281">
    <property type="term" value="P:DNA repair"/>
    <property type="evidence" value="ECO:0007669"/>
    <property type="project" value="UniProtKB-KW"/>
</dbReference>
<dbReference type="GO" id="GO:0005634">
    <property type="term" value="C:nucleus"/>
    <property type="evidence" value="ECO:0007669"/>
    <property type="project" value="UniProtKB-SubCell"/>
</dbReference>
<evidence type="ECO:0000256" key="19">
    <source>
        <dbReference type="ARBA" id="ARBA00074990"/>
    </source>
</evidence>
<gene>
    <name evidence="24" type="ORF">U0070_018532</name>
</gene>
<evidence type="ECO:0000256" key="20">
    <source>
        <dbReference type="ARBA" id="ARBA00076391"/>
    </source>
</evidence>
<dbReference type="InterPro" id="IPR027417">
    <property type="entry name" value="P-loop_NTPase"/>
</dbReference>
<dbReference type="CDD" id="cd18795">
    <property type="entry name" value="SF2_C_Ski2"/>
    <property type="match status" value="1"/>
</dbReference>
<evidence type="ECO:0000256" key="4">
    <source>
        <dbReference type="ARBA" id="ARBA00022454"/>
    </source>
</evidence>
<evidence type="ECO:0000256" key="1">
    <source>
        <dbReference type="ARBA" id="ARBA00004123"/>
    </source>
</evidence>
<evidence type="ECO:0000256" key="21">
    <source>
        <dbReference type="SAM" id="MobiDB-lite"/>
    </source>
</evidence>
<dbReference type="SMART" id="SM00487">
    <property type="entry name" value="DEXDc"/>
    <property type="match status" value="1"/>
</dbReference>
<dbReference type="FunFam" id="1.10.150.20:FF:000058">
    <property type="entry name" value="Helicase, POLQ like"/>
    <property type="match status" value="1"/>
</dbReference>
<feature type="domain" description="Helicase ATP-binding" evidence="22">
    <location>
        <begin position="396"/>
        <end position="568"/>
    </location>
</feature>
<dbReference type="InterPro" id="IPR014001">
    <property type="entry name" value="Helicase_ATP-bd"/>
</dbReference>
<dbReference type="Pfam" id="PF21099">
    <property type="entry name" value="POLQ_helical"/>
    <property type="match status" value="1"/>
</dbReference>
<dbReference type="Gene3D" id="3.40.50.300">
    <property type="entry name" value="P-loop containing nucleotide triphosphate hydrolases"/>
    <property type="match status" value="2"/>
</dbReference>
<comment type="caution">
    <text evidence="24">The sequence shown here is derived from an EMBL/GenBank/DDBJ whole genome shotgun (WGS) entry which is preliminary data.</text>
</comment>
<dbReference type="InterPro" id="IPR050474">
    <property type="entry name" value="Hel308_SKI2-like"/>
</dbReference>
<dbReference type="Pfam" id="PF00270">
    <property type="entry name" value="DEAD"/>
    <property type="match status" value="1"/>
</dbReference>
<proteinExistence type="inferred from homology"/>
<dbReference type="Proteomes" id="UP001488838">
    <property type="component" value="Unassembled WGS sequence"/>
</dbReference>
<keyword evidence="8" id="KW-0347">Helicase</keyword>
<evidence type="ECO:0000256" key="3">
    <source>
        <dbReference type="ARBA" id="ARBA00010140"/>
    </source>
</evidence>
<evidence type="ECO:0000313" key="25">
    <source>
        <dbReference type="Proteomes" id="UP001488838"/>
    </source>
</evidence>
<feature type="region of interest" description="Disordered" evidence="21">
    <location>
        <begin position="116"/>
        <end position="161"/>
    </location>
</feature>
<keyword evidence="6" id="KW-0227">DNA damage</keyword>
<organism evidence="24 25">
    <name type="scientific">Myodes glareolus</name>
    <name type="common">Bank vole</name>
    <name type="synonym">Clethrionomys glareolus</name>
    <dbReference type="NCBI Taxonomy" id="447135"/>
    <lineage>
        <taxon>Eukaryota</taxon>
        <taxon>Metazoa</taxon>
        <taxon>Chordata</taxon>
        <taxon>Craniata</taxon>
        <taxon>Vertebrata</taxon>
        <taxon>Euteleostomi</taxon>
        <taxon>Mammalia</taxon>
        <taxon>Eutheria</taxon>
        <taxon>Euarchontoglires</taxon>
        <taxon>Glires</taxon>
        <taxon>Rodentia</taxon>
        <taxon>Myomorpha</taxon>
        <taxon>Muroidea</taxon>
        <taxon>Cricetidae</taxon>
        <taxon>Arvicolinae</taxon>
        <taxon>Myodes</taxon>
    </lineage>
</organism>
<protein>
    <recommendedName>
        <fullName evidence="18">Helicase POLQ-like</fullName>
        <ecNumber evidence="15">5.6.2.4</ecNumber>
    </recommendedName>
    <alternativeName>
        <fullName evidence="20">Mus308-like helicase</fullName>
    </alternativeName>
    <alternativeName>
        <fullName evidence="19">POLQ-like helicase</fullName>
    </alternativeName>
</protein>
<keyword evidence="13" id="KW-0539">Nucleus</keyword>
<dbReference type="EMBL" id="JBBHLL010000016">
    <property type="protein sequence ID" value="KAK7830988.1"/>
    <property type="molecule type" value="Genomic_DNA"/>
</dbReference>
<dbReference type="GO" id="GO:0043138">
    <property type="term" value="F:3'-5' DNA helicase activity"/>
    <property type="evidence" value="ECO:0007669"/>
    <property type="project" value="UniProtKB-EC"/>
</dbReference>
<evidence type="ECO:0000256" key="6">
    <source>
        <dbReference type="ARBA" id="ARBA00022763"/>
    </source>
</evidence>
<evidence type="ECO:0000256" key="8">
    <source>
        <dbReference type="ARBA" id="ARBA00022806"/>
    </source>
</evidence>
<dbReference type="InterPro" id="IPR048960">
    <property type="entry name" value="POLQ-like_helical"/>
</dbReference>
<dbReference type="PANTHER" id="PTHR47961:SF12">
    <property type="entry name" value="HELICASE POLQ-LIKE"/>
    <property type="match status" value="1"/>
</dbReference>
<sequence length="1062" mass="118346">MILRLSSSFPFPNRPDRSFPVVFPQGPRGFFAKVPGAGAPGISARLQGTFLFPPSAGRMSRDIRPRLRWSASERWHQLESAPRAARLSALAMENGGPRIRRRVSVRKRNRGSIESLCVAPAPADLQPPEDLEDEGAAGSRRRKTGSPGPAQENDSDEDMFNDYDSFTENSFLAQVEDLEQKYTQLPEHRELVTDSATKGLCSESMENKLPVFTVSSSTDPETNQHIKNQSAADGPAGPEPDSDLLFDVPSSQVLYFERIQNSSNDLAEQSAKERDGNSHKSPNDEPICSHQELPQPNDDISEAKASSETSRRKSIADHLKSALAGNATARTPVFSRSKHLKETRLSEEISVARKAMESPSDDLGPFYSLPSKVRDLYAQLKGIKKLYDWQHTCLTLSSVQKRKNLIYSLPTSGGKTLVAEILMLQELLCRQKDVLMILPYVAIVQEKISSLSSFGVELGFFVEEYAGSKGKFPPTKRREKKSLYIATIEKGHSLVNALIETGRISSLGLVVVDELHMIGEGSRGAILEMTLAKVLYTSKTTQIIGMSATLNNVQDLQKFLKAEYYSSQFRPVELKEYLKVSDTIYEVDSGAEHGMTFSRLLNYKYSDALKKMDPDHLVALVTEVIPNYSCLVFCPSKKNCENVAEMLCKFLSNGKMCPVLKRTIPFGVAYHHSGLTSDERKLLEEAYSTGVLCLLTCTSTLAAGVNLPARRVILRAPYVAREFLRRNQYKQMIGRAGRAGIDTVGESILLLQEKDKQQIATSLGDLYQFMNGTFFGVQQKILLKEKSLWEITVDSLSYLTEKGLLQRDSCGTSEEAQCCFHITKLGHAAFKGAIDLAYCDILYRDLKKGLEGLVLESLLHLVYLTTPYDLAAQSEPDWMVYFRQFSQLSPAEQNVAALLGVSESFIGKKASGQAIRKKVDKNIVNRLYLSFVLYSLLKETNVWSVSEKFNMPRGHVQNLLTGAASFSSCVLHFCEELEEFWVYRALLVELTKKLTYCVKAELIPLMEVTGVLEGRAKQLYSAGYKSIMHLANANPDVLVRTIEHLSRRQAKQIVSSAKVSKL</sequence>
<keyword evidence="5" id="KW-0547">Nucleotide-binding</keyword>
<dbReference type="CDD" id="cd18026">
    <property type="entry name" value="DEXHc_POLQ-like"/>
    <property type="match status" value="1"/>
</dbReference>
<feature type="region of interest" description="Disordered" evidence="21">
    <location>
        <begin position="213"/>
        <end position="246"/>
    </location>
</feature>
<feature type="compositionally biased region" description="Polar residues" evidence="21">
    <location>
        <begin position="213"/>
        <end position="231"/>
    </location>
</feature>
<comment type="catalytic activity">
    <reaction evidence="14">
        <text>Couples ATP hydrolysis with the unwinding of duplex DNA by translocating in the 3'-5' direction.</text>
        <dbReference type="EC" id="5.6.2.4"/>
    </reaction>
</comment>
<evidence type="ECO:0000256" key="5">
    <source>
        <dbReference type="ARBA" id="ARBA00022741"/>
    </source>
</evidence>
<dbReference type="Pfam" id="PF00271">
    <property type="entry name" value="Helicase_C"/>
    <property type="match status" value="1"/>
</dbReference>
<feature type="region of interest" description="Disordered" evidence="21">
    <location>
        <begin position="263"/>
        <end position="316"/>
    </location>
</feature>
<evidence type="ECO:0000256" key="18">
    <source>
        <dbReference type="ARBA" id="ARBA00069099"/>
    </source>
</evidence>
<dbReference type="EC" id="5.6.2.4" evidence="15"/>
<accession>A0AAW0JVJ7</accession>
<evidence type="ECO:0000256" key="2">
    <source>
        <dbReference type="ARBA" id="ARBA00004286"/>
    </source>
</evidence>
<keyword evidence="9" id="KW-0067">ATP-binding</keyword>
<dbReference type="GO" id="GO:0003677">
    <property type="term" value="F:DNA binding"/>
    <property type="evidence" value="ECO:0007669"/>
    <property type="project" value="UniProtKB-KW"/>
</dbReference>
<evidence type="ECO:0000256" key="9">
    <source>
        <dbReference type="ARBA" id="ARBA00022840"/>
    </source>
</evidence>
<keyword evidence="25" id="KW-1185">Reference proteome</keyword>
<comment type="similarity">
    <text evidence="3">Belongs to the helicase family. SKI2 subfamily.</text>
</comment>
<reference evidence="24 25" key="1">
    <citation type="journal article" date="2023" name="bioRxiv">
        <title>Conserved and derived expression patterns and positive selection on dental genes reveal complex evolutionary context of ever-growing rodent molars.</title>
        <authorList>
            <person name="Calamari Z.T."/>
            <person name="Song A."/>
            <person name="Cohen E."/>
            <person name="Akter M."/>
            <person name="Roy R.D."/>
            <person name="Hallikas O."/>
            <person name="Christensen M.M."/>
            <person name="Li P."/>
            <person name="Marangoni P."/>
            <person name="Jernvall J."/>
            <person name="Klein O.D."/>
        </authorList>
    </citation>
    <scope>NUCLEOTIDE SEQUENCE [LARGE SCALE GENOMIC DNA]</scope>
    <source>
        <strain evidence="24">V071</strain>
    </source>
</reference>
<evidence type="ECO:0000259" key="22">
    <source>
        <dbReference type="PROSITE" id="PS51192"/>
    </source>
</evidence>
<dbReference type="SUPFAM" id="SSF52540">
    <property type="entry name" value="P-loop containing nucleoside triphosphate hydrolases"/>
    <property type="match status" value="1"/>
</dbReference>
<evidence type="ECO:0000256" key="7">
    <source>
        <dbReference type="ARBA" id="ARBA00022801"/>
    </source>
</evidence>
<feature type="domain" description="Helicase C-terminal" evidence="23">
    <location>
        <begin position="616"/>
        <end position="789"/>
    </location>
</feature>
<dbReference type="GO" id="GO:0005694">
    <property type="term" value="C:chromosome"/>
    <property type="evidence" value="ECO:0007669"/>
    <property type="project" value="UniProtKB-SubCell"/>
</dbReference>
<dbReference type="InterPro" id="IPR001650">
    <property type="entry name" value="Helicase_C-like"/>
</dbReference>
<evidence type="ECO:0000259" key="23">
    <source>
        <dbReference type="PROSITE" id="PS51194"/>
    </source>
</evidence>
<evidence type="ECO:0000256" key="12">
    <source>
        <dbReference type="ARBA" id="ARBA00023235"/>
    </source>
</evidence>
<dbReference type="Gene3D" id="1.10.3380.20">
    <property type="match status" value="1"/>
</dbReference>
<comment type="subcellular location">
    <subcellularLocation>
        <location evidence="2">Chromosome</location>
    </subcellularLocation>
    <subcellularLocation>
        <location evidence="1">Nucleus</location>
    </subcellularLocation>
</comment>